<dbReference type="EMBL" id="NAPY01000011">
    <property type="protein sequence ID" value="MUL36514.1"/>
    <property type="molecule type" value="Genomic_DNA"/>
</dbReference>
<gene>
    <name evidence="1" type="ORF">BWI75_09165</name>
</gene>
<evidence type="ECO:0000313" key="1">
    <source>
        <dbReference type="EMBL" id="MUL36514.1"/>
    </source>
</evidence>
<dbReference type="AlphaFoldDB" id="A0A6N8FUR4"/>
<proteinExistence type="predicted"/>
<dbReference type="Proteomes" id="UP000441797">
    <property type="component" value="Unassembled WGS sequence"/>
</dbReference>
<organism evidence="1 2">
    <name type="scientific">Gloeocapsopsis dulcis AAB1 = 1H9</name>
    <dbReference type="NCBI Taxonomy" id="1433147"/>
    <lineage>
        <taxon>Bacteria</taxon>
        <taxon>Bacillati</taxon>
        <taxon>Cyanobacteriota</taxon>
        <taxon>Cyanophyceae</taxon>
        <taxon>Oscillatoriophycideae</taxon>
        <taxon>Chroococcales</taxon>
        <taxon>Chroococcaceae</taxon>
        <taxon>Gloeocapsopsis</taxon>
        <taxon>Gloeocapsopsis dulcis</taxon>
    </lineage>
</organism>
<name>A0A6N8FUR4_9CHRO</name>
<reference evidence="1 2" key="1">
    <citation type="journal article" date="2019" name="Front. Microbiol.">
        <title>Genomic Features for Desiccation Tolerance and Sugar Biosynthesis in the Extremophile Gloeocapsopsis sp. UTEX B3054.</title>
        <authorList>
            <person name="Urrejola C."/>
            <person name="Alcorta J."/>
            <person name="Salas L."/>
            <person name="Vasquez M."/>
            <person name="Polz M.F."/>
            <person name="Vicuna R."/>
            <person name="Diez B."/>
        </authorList>
    </citation>
    <scope>NUCLEOTIDE SEQUENCE [LARGE SCALE GENOMIC DNA]</scope>
    <source>
        <strain evidence="1 2">1H9</strain>
    </source>
</reference>
<keyword evidence="2" id="KW-1185">Reference proteome</keyword>
<sequence>MQLFFELRSISHRNFASKTSDPSSQDTFPQLFVYYNTLQLVLNGDILSVIKRILTIAATKVIQEVVMLYPPTKAA</sequence>
<evidence type="ECO:0000313" key="2">
    <source>
        <dbReference type="Proteomes" id="UP000441797"/>
    </source>
</evidence>
<comment type="caution">
    <text evidence="1">The sequence shown here is derived from an EMBL/GenBank/DDBJ whole genome shotgun (WGS) entry which is preliminary data.</text>
</comment>
<accession>A0A6N8FUR4</accession>
<protein>
    <submittedName>
        <fullName evidence="1">Uncharacterized protein</fullName>
    </submittedName>
</protein>